<protein>
    <submittedName>
        <fullName evidence="1">Uncharacterized protein</fullName>
    </submittedName>
</protein>
<dbReference type="InterPro" id="IPR041692">
    <property type="entry name" value="HHH_9"/>
</dbReference>
<dbReference type="InterPro" id="IPR006641">
    <property type="entry name" value="YqgF/RNaseH-like_dom"/>
</dbReference>
<dbReference type="InterPro" id="IPR012340">
    <property type="entry name" value="NA-bd_OB-fold"/>
</dbReference>
<dbReference type="SMART" id="SM00732">
    <property type="entry name" value="YqgFc"/>
    <property type="match status" value="1"/>
</dbReference>
<dbReference type="Gene3D" id="1.10.3500.10">
    <property type="entry name" value="Tex N-terminal region-like"/>
    <property type="match status" value="1"/>
</dbReference>
<dbReference type="VEuPathDB" id="VectorBase:PPAI008806"/>
<dbReference type="InterPro" id="IPR055179">
    <property type="entry name" value="Tex-like_central_region"/>
</dbReference>
<dbReference type="Pfam" id="PF00575">
    <property type="entry name" value="S1"/>
    <property type="match status" value="1"/>
</dbReference>
<dbReference type="SUPFAM" id="SSF50249">
    <property type="entry name" value="Nucleic acid-binding proteins"/>
    <property type="match status" value="1"/>
</dbReference>
<dbReference type="GO" id="GO:0006139">
    <property type="term" value="P:nucleobase-containing compound metabolic process"/>
    <property type="evidence" value="ECO:0007669"/>
    <property type="project" value="InterPro"/>
</dbReference>
<name>A0A1B0DKL2_PHLPP</name>
<dbReference type="EMBL" id="AJVK01016062">
    <property type="status" value="NOT_ANNOTATED_CDS"/>
    <property type="molecule type" value="Genomic_DNA"/>
</dbReference>
<dbReference type="GO" id="GO:0003729">
    <property type="term" value="F:mRNA binding"/>
    <property type="evidence" value="ECO:0007669"/>
    <property type="project" value="TreeGrafter"/>
</dbReference>
<dbReference type="InterPro" id="IPR012337">
    <property type="entry name" value="RNaseH-like_sf"/>
</dbReference>
<dbReference type="SUPFAM" id="SSF158832">
    <property type="entry name" value="Tex N-terminal region-like"/>
    <property type="match status" value="1"/>
</dbReference>
<dbReference type="InterPro" id="IPR050437">
    <property type="entry name" value="Ribos_protein_bS1-like"/>
</dbReference>
<proteinExistence type="predicted"/>
<dbReference type="PANTHER" id="PTHR10724">
    <property type="entry name" value="30S RIBOSOMAL PROTEIN S1"/>
    <property type="match status" value="1"/>
</dbReference>
<dbReference type="SUPFAM" id="SSF53098">
    <property type="entry name" value="Ribonuclease H-like"/>
    <property type="match status" value="1"/>
</dbReference>
<dbReference type="PANTHER" id="PTHR10724:SF10">
    <property type="entry name" value="S1 RNA-BINDING DOMAIN-CONTAINING PROTEIN 1"/>
    <property type="match status" value="1"/>
</dbReference>
<dbReference type="Pfam" id="PF16921">
    <property type="entry name" value="Tex_YqgF"/>
    <property type="match status" value="1"/>
</dbReference>
<dbReference type="InterPro" id="IPR003029">
    <property type="entry name" value="S1_domain"/>
</dbReference>
<dbReference type="AlphaFoldDB" id="A0A1B0DKL2"/>
<dbReference type="GO" id="GO:0003735">
    <property type="term" value="F:structural constituent of ribosome"/>
    <property type="evidence" value="ECO:0007669"/>
    <property type="project" value="TreeGrafter"/>
</dbReference>
<dbReference type="Pfam" id="PF17674">
    <property type="entry name" value="HHH_9"/>
    <property type="match status" value="1"/>
</dbReference>
<evidence type="ECO:0000313" key="1">
    <source>
        <dbReference type="EnsemblMetazoa" id="PPAI008806-PA"/>
    </source>
</evidence>
<dbReference type="Gene3D" id="1.10.150.310">
    <property type="entry name" value="Tex RuvX-like domain-like"/>
    <property type="match status" value="1"/>
</dbReference>
<dbReference type="InterPro" id="IPR037027">
    <property type="entry name" value="YqgF/RNaseH-like_dom_sf"/>
</dbReference>
<evidence type="ECO:0000313" key="2">
    <source>
        <dbReference type="Proteomes" id="UP000092462"/>
    </source>
</evidence>
<keyword evidence="2" id="KW-1185">Reference proteome</keyword>
<dbReference type="InterPro" id="IPR032639">
    <property type="entry name" value="Tex_YqgF"/>
</dbReference>
<organism evidence="1 2">
    <name type="scientific">Phlebotomus papatasi</name>
    <name type="common">Sandfly</name>
    <dbReference type="NCBI Taxonomy" id="29031"/>
    <lineage>
        <taxon>Eukaryota</taxon>
        <taxon>Metazoa</taxon>
        <taxon>Ecdysozoa</taxon>
        <taxon>Arthropoda</taxon>
        <taxon>Hexapoda</taxon>
        <taxon>Insecta</taxon>
        <taxon>Pterygota</taxon>
        <taxon>Neoptera</taxon>
        <taxon>Endopterygota</taxon>
        <taxon>Diptera</taxon>
        <taxon>Nematocera</taxon>
        <taxon>Psychodoidea</taxon>
        <taxon>Psychodidae</taxon>
        <taxon>Phlebotomus</taxon>
        <taxon>Phlebotomus</taxon>
    </lineage>
</organism>
<dbReference type="Gene3D" id="3.30.420.140">
    <property type="entry name" value="YqgF/RNase H-like domain"/>
    <property type="match status" value="1"/>
</dbReference>
<dbReference type="VEuPathDB" id="VectorBase:PPAPM1_012436"/>
<dbReference type="SMART" id="SM00316">
    <property type="entry name" value="S1"/>
    <property type="match status" value="1"/>
</dbReference>
<dbReference type="FunFam" id="3.30.420.140:FF:000001">
    <property type="entry name" value="RNA-binding transcriptional accessory protein"/>
    <property type="match status" value="1"/>
</dbReference>
<dbReference type="PROSITE" id="PS50126">
    <property type="entry name" value="S1"/>
    <property type="match status" value="1"/>
</dbReference>
<reference evidence="1" key="1">
    <citation type="submission" date="2022-08" db="UniProtKB">
        <authorList>
            <consortium name="EnsemblMetazoa"/>
        </authorList>
    </citation>
    <scope>IDENTIFICATION</scope>
    <source>
        <strain evidence="1">Israel</strain>
    </source>
</reference>
<dbReference type="Pfam" id="PF22706">
    <property type="entry name" value="Tex_central_region"/>
    <property type="match status" value="1"/>
</dbReference>
<dbReference type="Pfam" id="PF12836">
    <property type="entry name" value="HHH_3"/>
    <property type="match status" value="1"/>
</dbReference>
<dbReference type="InterPro" id="IPR023323">
    <property type="entry name" value="Tex-like_dom_sf"/>
</dbReference>
<dbReference type="SUPFAM" id="SSF47781">
    <property type="entry name" value="RuvA domain 2-like"/>
    <property type="match status" value="2"/>
</dbReference>
<dbReference type="EnsemblMetazoa" id="PPAI008806-RA">
    <property type="protein sequence ID" value="PPAI008806-PA"/>
    <property type="gene ID" value="PPAI008806"/>
</dbReference>
<dbReference type="InterPro" id="IPR010994">
    <property type="entry name" value="RuvA_2-like"/>
</dbReference>
<dbReference type="Gene3D" id="2.40.50.140">
    <property type="entry name" value="Nucleic acid-binding proteins"/>
    <property type="match status" value="1"/>
</dbReference>
<sequence length="670" mass="74797">AQLRAKVASVAKTLEKENLLTEDLKETICTVKSMEELNHVYELYKPAKKKSLVEKATNLGLKPVAEMLLSGKAFVNFEKHVDPSVGPLSTVNEVKAGVAILVSSMIMKNSRLLDFIRERRKTARIELHSSQAKAKPSEEHNPQDATKYELYFNFSCQISQIRPHQILAINRGEKNKILTVKINIPTEMQMNIERFVMNLYRAEVDYSVRTEFLKKIVSEMYSKKVVPLITKEVRRELSEKAEKASIEVFANNLRQLLLMCPVKGVKILGIDPGFAHGCKMAMISEQGSVLETLVIYPHTKRADSADAMDKLADIMRRHGCKTIALGNGTACRETETFLEKAKIRGKLDFTYCITSEQGASIYSCSDVAKREFPTLDVNLIGAVSIARRLGNPLAELVKVEPKHLGVGMYQHDVSEKLLGESLQEIVVECVSFVGVDVNTASESLLQFVAGLTPARAKNIIEYRQKHGSIGSREELKKVKLIGEKSFTQCAGFIRVDPRTSGKVNDPLDGTWVHPESYHIARAIIEKLSLDLRDLGKFDFIESVKNLAGDLREVENIAKNFGTLPECVKTVCEALQRLPSMDYRDDLNRRPHFKQKLTKMIDLKPGTLATGSITNVTHFGCFVDLGVEKSGLIHTKNLRGLKPGIGDSVEVSILSVDTNQGRIQLSLEKIF</sequence>
<accession>A0A1B0DKL2</accession>
<dbReference type="Proteomes" id="UP000092462">
    <property type="component" value="Unassembled WGS sequence"/>
</dbReference>
<dbReference type="GO" id="GO:0006412">
    <property type="term" value="P:translation"/>
    <property type="evidence" value="ECO:0007669"/>
    <property type="project" value="TreeGrafter"/>
</dbReference>